<name>A0A0F9W8X4_9ZZZZ</name>
<sequence>MKTTPQSLIFPLNIYAELLELAFGHVDFLSYGTQAEPDLSVTGAQQAMAARLLAMLEPAPGATVLDIGCGTGALAYELDRAGYQVTAIDVSEQAISAARRRFCEHDTASAALPRLVLADLQNYETDECFDVLVLQNSARYLSPLTVFAHARRLLKAGGQLLILEEFTGDDSVQAPEPLPVLSHVLHMAGRAGFELTQHHDVSSSVARWLEHCLPLFDQHLVALAQRTGLSTDQLLALRQSMADDLAKCQRGRYIHALLAFRMDACDVTLLPAELMPAERFQVLFERSFDTGFDASLWHWKYGDGRGHSVVACKRGEAVAHYGGISRDILYFGRPARALQICDVMVLPQHRSFYSKRSLFFITAATMLELHAGNTAEHLLGFGFPNIKAMHVAQRLGLYGKTDELLALSYPADGEPAAGAWTVAQAGPEVDSGGLTDALWQRMAPAFADDIIGIRDAAYLHYRYAQRPGLDYHVLVLTHPSGSHAIAVTRDHGEHRLIMDVVASADDLPQVLIALSQHGHDTGRPMVLWLSAGQLHRVRTASLHVEPTGIHIPCNAWTQGPAAETLQGKWWLTAGDMDFM</sequence>
<dbReference type="AlphaFoldDB" id="A0A0F9W8X4"/>
<dbReference type="GO" id="GO:0008168">
    <property type="term" value="F:methyltransferase activity"/>
    <property type="evidence" value="ECO:0007669"/>
    <property type="project" value="UniProtKB-KW"/>
</dbReference>
<dbReference type="SUPFAM" id="SSF55729">
    <property type="entry name" value="Acyl-CoA N-acyltransferases (Nat)"/>
    <property type="match status" value="1"/>
</dbReference>
<dbReference type="CDD" id="cd02440">
    <property type="entry name" value="AdoMet_MTases"/>
    <property type="match status" value="1"/>
</dbReference>
<organism evidence="5">
    <name type="scientific">marine sediment metagenome</name>
    <dbReference type="NCBI Taxonomy" id="412755"/>
    <lineage>
        <taxon>unclassified sequences</taxon>
        <taxon>metagenomes</taxon>
        <taxon>ecological metagenomes</taxon>
    </lineage>
</organism>
<gene>
    <name evidence="5" type="ORF">LCGC14_0008620</name>
</gene>
<evidence type="ECO:0000256" key="3">
    <source>
        <dbReference type="ARBA" id="ARBA00022691"/>
    </source>
</evidence>
<feature type="domain" description="Methyltransferase type 11" evidence="4">
    <location>
        <begin position="65"/>
        <end position="162"/>
    </location>
</feature>
<dbReference type="InterPro" id="IPR029063">
    <property type="entry name" value="SAM-dependent_MTases_sf"/>
</dbReference>
<protein>
    <recommendedName>
        <fullName evidence="4">Methyltransferase type 11 domain-containing protein</fullName>
    </recommendedName>
</protein>
<evidence type="ECO:0000313" key="5">
    <source>
        <dbReference type="EMBL" id="KKO12845.1"/>
    </source>
</evidence>
<evidence type="ECO:0000256" key="2">
    <source>
        <dbReference type="ARBA" id="ARBA00022679"/>
    </source>
</evidence>
<reference evidence="5" key="1">
    <citation type="journal article" date="2015" name="Nature">
        <title>Complex archaea that bridge the gap between prokaryotes and eukaryotes.</title>
        <authorList>
            <person name="Spang A."/>
            <person name="Saw J.H."/>
            <person name="Jorgensen S.L."/>
            <person name="Zaremba-Niedzwiedzka K."/>
            <person name="Martijn J."/>
            <person name="Lind A.E."/>
            <person name="van Eijk R."/>
            <person name="Schleper C."/>
            <person name="Guy L."/>
            <person name="Ettema T.J."/>
        </authorList>
    </citation>
    <scope>NUCLEOTIDE SEQUENCE</scope>
</reference>
<proteinExistence type="predicted"/>
<dbReference type="Gene3D" id="3.40.50.150">
    <property type="entry name" value="Vaccinia Virus protein VP39"/>
    <property type="match status" value="1"/>
</dbReference>
<keyword evidence="3" id="KW-0949">S-adenosyl-L-methionine</keyword>
<keyword evidence="1" id="KW-0489">Methyltransferase</keyword>
<evidence type="ECO:0000256" key="1">
    <source>
        <dbReference type="ARBA" id="ARBA00022603"/>
    </source>
</evidence>
<comment type="caution">
    <text evidence="5">The sequence shown here is derived from an EMBL/GenBank/DDBJ whole genome shotgun (WGS) entry which is preliminary data.</text>
</comment>
<keyword evidence="2" id="KW-0808">Transferase</keyword>
<dbReference type="InterPro" id="IPR013216">
    <property type="entry name" value="Methyltransf_11"/>
</dbReference>
<dbReference type="SUPFAM" id="SSF53335">
    <property type="entry name" value="S-adenosyl-L-methionine-dependent methyltransferases"/>
    <property type="match status" value="1"/>
</dbReference>
<dbReference type="PANTHER" id="PTHR43464">
    <property type="entry name" value="METHYLTRANSFERASE"/>
    <property type="match status" value="1"/>
</dbReference>
<dbReference type="EMBL" id="LAZR01000001">
    <property type="protein sequence ID" value="KKO12845.1"/>
    <property type="molecule type" value="Genomic_DNA"/>
</dbReference>
<accession>A0A0F9W8X4</accession>
<dbReference type="Gene3D" id="3.40.630.30">
    <property type="match status" value="1"/>
</dbReference>
<dbReference type="GO" id="GO:0032259">
    <property type="term" value="P:methylation"/>
    <property type="evidence" value="ECO:0007669"/>
    <property type="project" value="UniProtKB-KW"/>
</dbReference>
<dbReference type="PANTHER" id="PTHR43464:SF19">
    <property type="entry name" value="UBIQUINONE BIOSYNTHESIS O-METHYLTRANSFERASE, MITOCHONDRIAL"/>
    <property type="match status" value="1"/>
</dbReference>
<evidence type="ECO:0000259" key="4">
    <source>
        <dbReference type="Pfam" id="PF08241"/>
    </source>
</evidence>
<dbReference type="Pfam" id="PF08241">
    <property type="entry name" value="Methyltransf_11"/>
    <property type="match status" value="1"/>
</dbReference>
<dbReference type="InterPro" id="IPR016181">
    <property type="entry name" value="Acyl_CoA_acyltransferase"/>
</dbReference>